<dbReference type="EMBL" id="CP001804">
    <property type="protein sequence ID" value="ACY16829.1"/>
    <property type="molecule type" value="Genomic_DNA"/>
</dbReference>
<name>D0LMC3_HALO1</name>
<evidence type="ECO:0000313" key="2">
    <source>
        <dbReference type="Proteomes" id="UP000001880"/>
    </source>
</evidence>
<dbReference type="RefSeq" id="WP_012829427.1">
    <property type="nucleotide sequence ID" value="NC_013440.1"/>
</dbReference>
<evidence type="ECO:0000313" key="1">
    <source>
        <dbReference type="EMBL" id="ACY16829.1"/>
    </source>
</evidence>
<dbReference type="HOGENOM" id="CLU_3136318_0_0_7"/>
<keyword evidence="2" id="KW-1185">Reference proteome</keyword>
<gene>
    <name evidence="1" type="ordered locus">Hoch_4334</name>
</gene>
<dbReference type="Proteomes" id="UP000001880">
    <property type="component" value="Chromosome"/>
</dbReference>
<proteinExistence type="predicted"/>
<sequence>MKNQNPTQKPARKFSRDAVKLRHLRETELQQCAGGATIDPLAIINHPNC</sequence>
<dbReference type="KEGG" id="hoh:Hoch_4334"/>
<reference evidence="1 2" key="1">
    <citation type="journal article" date="2010" name="Stand. Genomic Sci.">
        <title>Complete genome sequence of Haliangium ochraceum type strain (SMP-2).</title>
        <authorList>
            <consortium name="US DOE Joint Genome Institute (JGI-PGF)"/>
            <person name="Ivanova N."/>
            <person name="Daum C."/>
            <person name="Lang E."/>
            <person name="Abt B."/>
            <person name="Kopitz M."/>
            <person name="Saunders E."/>
            <person name="Lapidus A."/>
            <person name="Lucas S."/>
            <person name="Glavina Del Rio T."/>
            <person name="Nolan M."/>
            <person name="Tice H."/>
            <person name="Copeland A."/>
            <person name="Cheng J.F."/>
            <person name="Chen F."/>
            <person name="Bruce D."/>
            <person name="Goodwin L."/>
            <person name="Pitluck S."/>
            <person name="Mavromatis K."/>
            <person name="Pati A."/>
            <person name="Mikhailova N."/>
            <person name="Chen A."/>
            <person name="Palaniappan K."/>
            <person name="Land M."/>
            <person name="Hauser L."/>
            <person name="Chang Y.J."/>
            <person name="Jeffries C.D."/>
            <person name="Detter J.C."/>
            <person name="Brettin T."/>
            <person name="Rohde M."/>
            <person name="Goker M."/>
            <person name="Bristow J."/>
            <person name="Markowitz V."/>
            <person name="Eisen J.A."/>
            <person name="Hugenholtz P."/>
            <person name="Kyrpides N.C."/>
            <person name="Klenk H.P."/>
        </authorList>
    </citation>
    <scope>NUCLEOTIDE SEQUENCE [LARGE SCALE GENOMIC DNA]</scope>
    <source>
        <strain evidence="2">DSM 14365 / CIP 107738 / JCM 11303 / AJ 13395 / SMP-2</strain>
    </source>
</reference>
<protein>
    <submittedName>
        <fullName evidence="1">Uncharacterized protein</fullName>
    </submittedName>
</protein>
<organism evidence="1 2">
    <name type="scientific">Haliangium ochraceum (strain DSM 14365 / JCM 11303 / SMP-2)</name>
    <dbReference type="NCBI Taxonomy" id="502025"/>
    <lineage>
        <taxon>Bacteria</taxon>
        <taxon>Pseudomonadati</taxon>
        <taxon>Myxococcota</taxon>
        <taxon>Polyangia</taxon>
        <taxon>Haliangiales</taxon>
        <taxon>Kofleriaceae</taxon>
        <taxon>Haliangium</taxon>
    </lineage>
</organism>
<dbReference type="AlphaFoldDB" id="D0LMC3"/>
<accession>D0LMC3</accession>